<organism evidence="1 2">
    <name type="scientific">Azospira oryzae (strain ATCC BAA-33 / DSM 13638 / PS)</name>
    <name type="common">Dechlorosoma suillum</name>
    <dbReference type="NCBI Taxonomy" id="640081"/>
    <lineage>
        <taxon>Bacteria</taxon>
        <taxon>Pseudomonadati</taxon>
        <taxon>Pseudomonadota</taxon>
        <taxon>Betaproteobacteria</taxon>
        <taxon>Rhodocyclales</taxon>
        <taxon>Rhodocyclaceae</taxon>
        <taxon>Azospira</taxon>
    </lineage>
</organism>
<name>G8QKF1_AZOOP</name>
<sequence length="327" mass="36055">MTTVRHLEIAAAAEPPAEGTRRLIDGQERVYYDGYWIKTYPVPADSLDAKKRLIEALTRRLFNHTEYGLNIPGHRLAEARAAYAAEQDPGKSRVKAAMLAGALFNRATDIFRKLVELQAEGIEVGCDDALMRECGQYLMEAMELGRFVLHRSGEEGIDELWGEPFRAFSIPVEDFYEGRYIKIGQTLRDIDRIAAAMIDTIGQVPLFAGVAGPIRDLAAAAKVKTETLRTDPEIFDIWSSLVTAGERLANFTPGPPTGTPSRCPPPAGSPVHSVSDGLHLLRAGRDLVFYITRARTPMPKSTREYIERCQTYLAIGSVPFAPAPLPA</sequence>
<accession>G8QKF1</accession>
<evidence type="ECO:0000313" key="2">
    <source>
        <dbReference type="Proteomes" id="UP000005633"/>
    </source>
</evidence>
<evidence type="ECO:0000313" key="1">
    <source>
        <dbReference type="EMBL" id="AEV26634.1"/>
    </source>
</evidence>
<dbReference type="STRING" id="640081.Dsui_2271"/>
<dbReference type="HOGENOM" id="CLU_896162_0_0_4"/>
<gene>
    <name evidence="1" type="ordered locus">Dsui_2271</name>
</gene>
<proteinExistence type="predicted"/>
<reference evidence="1 2" key="1">
    <citation type="journal article" date="2012" name="J. Bacteriol.">
        <title>Complete genome sequence of the anaerobic perchlorate-reducing bacterium Azospira suillum strain PS.</title>
        <authorList>
            <person name="Byrne-Bailey K.G."/>
            <person name="Coates J.D."/>
        </authorList>
    </citation>
    <scope>NUCLEOTIDE SEQUENCE [LARGE SCALE GENOMIC DNA]</scope>
    <source>
        <strain evidence="2">ATCC BAA-33 / DSM 13638 / PS</strain>
    </source>
</reference>
<dbReference type="EMBL" id="CP003153">
    <property type="protein sequence ID" value="AEV26634.1"/>
    <property type="molecule type" value="Genomic_DNA"/>
</dbReference>
<dbReference type="eggNOG" id="ENOG502Z96K">
    <property type="taxonomic scope" value="Bacteria"/>
</dbReference>
<dbReference type="Proteomes" id="UP000005633">
    <property type="component" value="Chromosome"/>
</dbReference>
<dbReference type="AlphaFoldDB" id="G8QKF1"/>
<dbReference type="KEGG" id="dsu:Dsui_2271"/>
<dbReference type="RefSeq" id="WP_014237328.1">
    <property type="nucleotide sequence ID" value="NC_016616.1"/>
</dbReference>
<dbReference type="OrthoDB" id="5296848at2"/>
<protein>
    <submittedName>
        <fullName evidence="1">Uncharacterized protein</fullName>
    </submittedName>
</protein>